<dbReference type="RefSeq" id="WP_036159552.1">
    <property type="nucleotide sequence ID" value="NZ_AVCX01000001.1"/>
</dbReference>
<accession>A0A0A3IBZ5</accession>
<protein>
    <submittedName>
        <fullName evidence="1">Uncharacterized protein</fullName>
    </submittedName>
</protein>
<evidence type="ECO:0000313" key="1">
    <source>
        <dbReference type="EMBL" id="KGR82244.1"/>
    </source>
</evidence>
<name>A0A0A3IBZ5_9BACI</name>
<dbReference type="AlphaFoldDB" id="A0A0A3IBZ5"/>
<proteinExistence type="predicted"/>
<dbReference type="Proteomes" id="UP000030437">
    <property type="component" value="Unassembled WGS sequence"/>
</dbReference>
<sequence length="163" mass="19565">MDIDQDILNRIKQINWFTNCGQALENDMRFSYTRVYNWKEAMRSYQDPNWEHATLEARNELTAFLHNKYRNEYAQWNKIAKEVRAFIEKEVIQEVENYREKNELDQAFIDCVKWDIANAILESAYSKCNKRPTFFLELLKVYEAGNFPCGWDGKWPQGNVIVY</sequence>
<dbReference type="STRING" id="1220589.CD32_23495"/>
<reference evidence="1 2" key="1">
    <citation type="submission" date="2014-02" db="EMBL/GenBank/DDBJ databases">
        <title>Draft genome sequence of Lysinibacillus odysseyi NBRC 100172.</title>
        <authorList>
            <person name="Zhang F."/>
            <person name="Wang G."/>
            <person name="Zhang L."/>
        </authorList>
    </citation>
    <scope>NUCLEOTIDE SEQUENCE [LARGE SCALE GENOMIC DNA]</scope>
    <source>
        <strain evidence="1 2">NBRC 100172</strain>
    </source>
</reference>
<evidence type="ECO:0000313" key="2">
    <source>
        <dbReference type="Proteomes" id="UP000030437"/>
    </source>
</evidence>
<comment type="caution">
    <text evidence="1">The sequence shown here is derived from an EMBL/GenBank/DDBJ whole genome shotgun (WGS) entry which is preliminary data.</text>
</comment>
<dbReference type="eggNOG" id="ENOG5033XTV">
    <property type="taxonomic scope" value="Bacteria"/>
</dbReference>
<keyword evidence="2" id="KW-1185">Reference proteome</keyword>
<dbReference type="EMBL" id="JPVP01000060">
    <property type="protein sequence ID" value="KGR82244.1"/>
    <property type="molecule type" value="Genomic_DNA"/>
</dbReference>
<organism evidence="1 2">
    <name type="scientific">Lysinibacillus odysseyi 34hs-1 = NBRC 100172</name>
    <dbReference type="NCBI Taxonomy" id="1220589"/>
    <lineage>
        <taxon>Bacteria</taxon>
        <taxon>Bacillati</taxon>
        <taxon>Bacillota</taxon>
        <taxon>Bacilli</taxon>
        <taxon>Bacillales</taxon>
        <taxon>Bacillaceae</taxon>
        <taxon>Lysinibacillus</taxon>
    </lineage>
</organism>
<gene>
    <name evidence="1" type="ORF">CD32_23495</name>
</gene>
<dbReference type="OrthoDB" id="1426432at2"/>